<dbReference type="EMBL" id="FUWW01000003">
    <property type="protein sequence ID" value="SJZ39484.1"/>
    <property type="molecule type" value="Genomic_DNA"/>
</dbReference>
<gene>
    <name evidence="2" type="ORF">SAMN02745114_00380</name>
</gene>
<reference evidence="3" key="1">
    <citation type="submission" date="2017-02" db="EMBL/GenBank/DDBJ databases">
        <authorList>
            <person name="Varghese N."/>
            <person name="Submissions S."/>
        </authorList>
    </citation>
    <scope>NUCLEOTIDE SEQUENCE [LARGE SCALE GENOMIC DNA]</scope>
    <source>
        <strain evidence="3">ATCC 51222</strain>
    </source>
</reference>
<keyword evidence="1" id="KW-0472">Membrane</keyword>
<dbReference type="STRING" id="290054.SAMN02745114_00380"/>
<dbReference type="OrthoDB" id="1869141at2"/>
<sequence>MTCTKTTLKRAGRTFIQSALAYITVNVMYINFTDDKVSVKSAVTGLLIAAVSAGISAVMNLEKKEGEC</sequence>
<proteinExistence type="predicted"/>
<name>A0A1T4KAL2_9FIRM</name>
<feature type="transmembrane region" description="Helical" evidence="1">
    <location>
        <begin position="12"/>
        <end position="30"/>
    </location>
</feature>
<keyword evidence="1" id="KW-1133">Transmembrane helix</keyword>
<evidence type="ECO:0000313" key="2">
    <source>
        <dbReference type="EMBL" id="SJZ39484.1"/>
    </source>
</evidence>
<dbReference type="Proteomes" id="UP000190657">
    <property type="component" value="Unassembled WGS sequence"/>
</dbReference>
<keyword evidence="3" id="KW-1185">Reference proteome</keyword>
<protein>
    <submittedName>
        <fullName evidence="2">Uncharacterized protein</fullName>
    </submittedName>
</protein>
<accession>A0A1T4KAL2</accession>
<evidence type="ECO:0000313" key="3">
    <source>
        <dbReference type="Proteomes" id="UP000190657"/>
    </source>
</evidence>
<dbReference type="RefSeq" id="WP_078767880.1">
    <property type="nucleotide sequence ID" value="NZ_FUWW01000003.1"/>
</dbReference>
<keyword evidence="1" id="KW-0812">Transmembrane</keyword>
<feature type="transmembrane region" description="Helical" evidence="1">
    <location>
        <begin position="42"/>
        <end position="61"/>
    </location>
</feature>
<evidence type="ECO:0000256" key="1">
    <source>
        <dbReference type="SAM" id="Phobius"/>
    </source>
</evidence>
<organism evidence="2 3">
    <name type="scientific">Eubacterium coprostanoligenes</name>
    <dbReference type="NCBI Taxonomy" id="290054"/>
    <lineage>
        <taxon>Bacteria</taxon>
        <taxon>Bacillati</taxon>
        <taxon>Bacillota</taxon>
        <taxon>Clostridia</taxon>
        <taxon>Eubacteriales</taxon>
        <taxon>Eubacteriaceae</taxon>
        <taxon>Eubacterium</taxon>
    </lineage>
</organism>
<dbReference type="AlphaFoldDB" id="A0A1T4KAL2"/>